<reference evidence="1" key="2">
    <citation type="submission" date="2021-08" db="EMBL/GenBank/DDBJ databases">
        <authorList>
            <person name="Tani A."/>
            <person name="Ola A."/>
            <person name="Ogura Y."/>
            <person name="Katsura K."/>
            <person name="Hayashi T."/>
        </authorList>
    </citation>
    <scope>NUCLEOTIDE SEQUENCE</scope>
    <source>
        <strain evidence="1">NBRC 15689</strain>
    </source>
</reference>
<keyword evidence="2" id="KW-1185">Reference proteome</keyword>
<proteinExistence type="predicted"/>
<dbReference type="EMBL" id="BPQV01000014">
    <property type="protein sequence ID" value="GJE29255.1"/>
    <property type="molecule type" value="Genomic_DNA"/>
</dbReference>
<reference evidence="1" key="1">
    <citation type="journal article" date="2021" name="Front. Microbiol.">
        <title>Comprehensive Comparative Genomics and Phenotyping of Methylobacterium Species.</title>
        <authorList>
            <person name="Alessa O."/>
            <person name="Ogura Y."/>
            <person name="Fujitani Y."/>
            <person name="Takami H."/>
            <person name="Hayashi T."/>
            <person name="Sahin N."/>
            <person name="Tani A."/>
        </authorList>
    </citation>
    <scope>NUCLEOTIDE SEQUENCE</scope>
    <source>
        <strain evidence="1">NBRC 15689</strain>
    </source>
</reference>
<evidence type="ECO:0000313" key="2">
    <source>
        <dbReference type="Proteomes" id="UP001055156"/>
    </source>
</evidence>
<dbReference type="Proteomes" id="UP001055156">
    <property type="component" value="Unassembled WGS sequence"/>
</dbReference>
<evidence type="ECO:0000313" key="1">
    <source>
        <dbReference type="EMBL" id="GJE29255.1"/>
    </source>
</evidence>
<organism evidence="1 2">
    <name type="scientific">Methylobacterium organophilum</name>
    <dbReference type="NCBI Taxonomy" id="410"/>
    <lineage>
        <taxon>Bacteria</taxon>
        <taxon>Pseudomonadati</taxon>
        <taxon>Pseudomonadota</taxon>
        <taxon>Alphaproteobacteria</taxon>
        <taxon>Hyphomicrobiales</taxon>
        <taxon>Methylobacteriaceae</taxon>
        <taxon>Methylobacterium</taxon>
    </lineage>
</organism>
<name>A0ABQ4TEA8_METOR</name>
<accession>A0ABQ4TEA8</accession>
<dbReference type="RefSeq" id="WP_238313561.1">
    <property type="nucleotide sequence ID" value="NZ_BPQV01000014.1"/>
</dbReference>
<protein>
    <submittedName>
        <fullName evidence="1">Uncharacterized protein</fullName>
    </submittedName>
</protein>
<sequence length="158" mass="16366">MGRTLLSGALAWLGLSLLYLGLVGSVSATEALAAAICGALGTISLRWLALCGQDSLRVRPDALRPLAGSLARLPKESLRVGLRLARGVWRGGPIGTVRAATEGEIIGCPLRGDSAEEAGRRAVSVLATSITPDAFVLRLEAERGRILVHVLPPGAAAR</sequence>
<gene>
    <name evidence="1" type="ORF">LKMONMHP_4134</name>
</gene>
<comment type="caution">
    <text evidence="1">The sequence shown here is derived from an EMBL/GenBank/DDBJ whole genome shotgun (WGS) entry which is preliminary data.</text>
</comment>